<dbReference type="EMBL" id="JANEYF010003213">
    <property type="protein sequence ID" value="KAJ8938225.1"/>
    <property type="molecule type" value="Genomic_DNA"/>
</dbReference>
<keyword evidence="3" id="KW-0808">Transferase</keyword>
<protein>
    <submittedName>
        <fullName evidence="5">Uncharacterized protein</fullName>
    </submittedName>
</protein>
<comment type="caution">
    <text evidence="5">The sequence shown here is derived from an EMBL/GenBank/DDBJ whole genome shotgun (WGS) entry which is preliminary data.</text>
</comment>
<name>A0AAV8XHS0_9CUCU</name>
<feature type="signal peptide" evidence="4">
    <location>
        <begin position="1"/>
        <end position="21"/>
    </location>
</feature>
<dbReference type="PANTHER" id="PTHR48043:SF159">
    <property type="entry name" value="EG:EG0003.4 PROTEIN-RELATED"/>
    <property type="match status" value="1"/>
</dbReference>
<dbReference type="GO" id="GO:0008194">
    <property type="term" value="F:UDP-glycosyltransferase activity"/>
    <property type="evidence" value="ECO:0007669"/>
    <property type="project" value="InterPro"/>
</dbReference>
<dbReference type="AlphaFoldDB" id="A0AAV8XHS0"/>
<evidence type="ECO:0000256" key="2">
    <source>
        <dbReference type="ARBA" id="ARBA00022676"/>
    </source>
</evidence>
<dbReference type="InterPro" id="IPR050271">
    <property type="entry name" value="UDP-glycosyltransferase"/>
</dbReference>
<feature type="chain" id="PRO_5043361801" evidence="4">
    <location>
        <begin position="22"/>
        <end position="327"/>
    </location>
</feature>
<dbReference type="PANTHER" id="PTHR48043">
    <property type="entry name" value="EG:EG0003.4 PROTEIN-RELATED"/>
    <property type="match status" value="1"/>
</dbReference>
<keyword evidence="2" id="KW-0328">Glycosyltransferase</keyword>
<gene>
    <name evidence="5" type="ORF">NQ314_011554</name>
</gene>
<accession>A0AAV8XHS0</accession>
<evidence type="ECO:0000313" key="5">
    <source>
        <dbReference type="EMBL" id="KAJ8938225.1"/>
    </source>
</evidence>
<evidence type="ECO:0000313" key="6">
    <source>
        <dbReference type="Proteomes" id="UP001162156"/>
    </source>
</evidence>
<organism evidence="5 6">
    <name type="scientific">Rhamnusium bicolor</name>
    <dbReference type="NCBI Taxonomy" id="1586634"/>
    <lineage>
        <taxon>Eukaryota</taxon>
        <taxon>Metazoa</taxon>
        <taxon>Ecdysozoa</taxon>
        <taxon>Arthropoda</taxon>
        <taxon>Hexapoda</taxon>
        <taxon>Insecta</taxon>
        <taxon>Pterygota</taxon>
        <taxon>Neoptera</taxon>
        <taxon>Endopterygota</taxon>
        <taxon>Coleoptera</taxon>
        <taxon>Polyphaga</taxon>
        <taxon>Cucujiformia</taxon>
        <taxon>Chrysomeloidea</taxon>
        <taxon>Cerambycidae</taxon>
        <taxon>Lepturinae</taxon>
        <taxon>Rhagiini</taxon>
        <taxon>Rhamnusium</taxon>
    </lineage>
</organism>
<dbReference type="Pfam" id="PF00201">
    <property type="entry name" value="UDPGT"/>
    <property type="match status" value="1"/>
</dbReference>
<dbReference type="Gene3D" id="3.40.50.2000">
    <property type="entry name" value="Glycogen Phosphorylase B"/>
    <property type="match status" value="1"/>
</dbReference>
<dbReference type="Proteomes" id="UP001162156">
    <property type="component" value="Unassembled WGS sequence"/>
</dbReference>
<dbReference type="InterPro" id="IPR002213">
    <property type="entry name" value="UDP_glucos_trans"/>
</dbReference>
<proteinExistence type="inferred from homology"/>
<keyword evidence="6" id="KW-1185">Reference proteome</keyword>
<evidence type="ECO:0000256" key="1">
    <source>
        <dbReference type="ARBA" id="ARBA00009995"/>
    </source>
</evidence>
<evidence type="ECO:0000256" key="3">
    <source>
        <dbReference type="ARBA" id="ARBA00022679"/>
    </source>
</evidence>
<evidence type="ECO:0000256" key="4">
    <source>
        <dbReference type="SAM" id="SignalP"/>
    </source>
</evidence>
<sequence length="327" mass="36644">MAAANSCLIFCLIFLTNSSDSAKILGVFPTAAPSHYILGNALLRGLAEAGHNVTMIKAIKKIDPFMAEYKSPMLSVVMGSLFSTAYTEKTLNHTEVQKLVRSNEKFDVVIAGQFANDAVKAFAAHFDAHLIIFSSVYANSMINHLVGNPSLPSFAPEIMSNFPPRMSFFQRLYNTIIKFIFYMTHVIWVYPIQNGLIKKYFPQPVEIDEVLYNVSLILLNSHPSISSPQPYVPCMIDIGGFHIKPPKKLPADLQSFLDNATEGVIYFSMGSNIKSKDLPLEKRNAILKAFSNLKEKVLWKWEDDVLPDQSPNVRLGKWLPQQDILGR</sequence>
<dbReference type="SUPFAM" id="SSF53756">
    <property type="entry name" value="UDP-Glycosyltransferase/glycogen phosphorylase"/>
    <property type="match status" value="1"/>
</dbReference>
<keyword evidence="4" id="KW-0732">Signal</keyword>
<comment type="similarity">
    <text evidence="1">Belongs to the UDP-glycosyltransferase family.</text>
</comment>
<dbReference type="CDD" id="cd03784">
    <property type="entry name" value="GT1_Gtf-like"/>
    <property type="match status" value="1"/>
</dbReference>
<reference evidence="5" key="1">
    <citation type="journal article" date="2023" name="Insect Mol. Biol.">
        <title>Genome sequencing provides insights into the evolution of gene families encoding plant cell wall-degrading enzymes in longhorned beetles.</title>
        <authorList>
            <person name="Shin N.R."/>
            <person name="Okamura Y."/>
            <person name="Kirsch R."/>
            <person name="Pauchet Y."/>
        </authorList>
    </citation>
    <scope>NUCLEOTIDE SEQUENCE</scope>
    <source>
        <strain evidence="5">RBIC_L_NR</strain>
    </source>
</reference>